<evidence type="ECO:0000256" key="3">
    <source>
        <dbReference type="ARBA" id="ARBA00022840"/>
    </source>
</evidence>
<accession>A0A323UB91</accession>
<dbReference type="InterPro" id="IPR006016">
    <property type="entry name" value="UspA"/>
</dbReference>
<comment type="similarity">
    <text evidence="1">Belongs to the universal stress protein A family.</text>
</comment>
<evidence type="ECO:0000256" key="1">
    <source>
        <dbReference type="ARBA" id="ARBA00008791"/>
    </source>
</evidence>
<dbReference type="CDD" id="cd00293">
    <property type="entry name" value="USP-like"/>
    <property type="match status" value="2"/>
</dbReference>
<name>A0A323UB91_RHOPL</name>
<dbReference type="Proteomes" id="UP000248134">
    <property type="component" value="Unassembled WGS sequence"/>
</dbReference>
<comment type="caution">
    <text evidence="5">The sequence shown here is derived from an EMBL/GenBank/DDBJ whole genome shotgun (WGS) entry which is preliminary data.</text>
</comment>
<dbReference type="PANTHER" id="PTHR46268:SF27">
    <property type="entry name" value="UNIVERSAL STRESS PROTEIN RV2623"/>
    <property type="match status" value="1"/>
</dbReference>
<dbReference type="PANTHER" id="PTHR46268">
    <property type="entry name" value="STRESS RESPONSE PROTEIN NHAX"/>
    <property type="match status" value="1"/>
</dbReference>
<dbReference type="RefSeq" id="WP_110788228.1">
    <property type="nucleotide sequence ID" value="NZ_QKQS01000026.1"/>
</dbReference>
<feature type="domain" description="UspA" evidence="4">
    <location>
        <begin position="153"/>
        <end position="295"/>
    </location>
</feature>
<evidence type="ECO:0000256" key="2">
    <source>
        <dbReference type="ARBA" id="ARBA00022741"/>
    </source>
</evidence>
<sequence length="302" mass="32731">MNELPSPDTMSGLKVVLAATDFSARSERAVRRAAALARQSGARLVITHVVDDDQPEHIVAVEVELAETALADAIREHTYLAGLDCTPLVVLGTPFDAIVRATQQHGADLCVVGSHRRAFLRDIFAGTTAERVIRNSSVPVLMANLDPALPYAKSLAPVDLTDCSAQALDTTRRLGLLQRTRLIVMHVYDAAAAGMLNYAGVDKTSLDDYLVDTRIDAVRDLVRFLEPLRLDDVDYSTVVREGAGPATDIIEAATELRPDLVVIGTHARRGAVRLLLSSVTEEVLRRLQRDILVVPVRDSTAG</sequence>
<dbReference type="Pfam" id="PF00582">
    <property type="entry name" value="Usp"/>
    <property type="match status" value="2"/>
</dbReference>
<dbReference type="InterPro" id="IPR014729">
    <property type="entry name" value="Rossmann-like_a/b/a_fold"/>
</dbReference>
<dbReference type="AlphaFoldDB" id="A0A323UB91"/>
<evidence type="ECO:0000313" key="6">
    <source>
        <dbReference type="Proteomes" id="UP000248134"/>
    </source>
</evidence>
<proteinExistence type="inferred from homology"/>
<dbReference type="Gene3D" id="3.40.50.620">
    <property type="entry name" value="HUPs"/>
    <property type="match status" value="2"/>
</dbReference>
<protein>
    <submittedName>
        <fullName evidence="5">Universal stress protein</fullName>
    </submittedName>
</protein>
<organism evidence="5 6">
    <name type="scientific">Rhodopseudomonas palustris</name>
    <dbReference type="NCBI Taxonomy" id="1076"/>
    <lineage>
        <taxon>Bacteria</taxon>
        <taxon>Pseudomonadati</taxon>
        <taxon>Pseudomonadota</taxon>
        <taxon>Alphaproteobacteria</taxon>
        <taxon>Hyphomicrobiales</taxon>
        <taxon>Nitrobacteraceae</taxon>
        <taxon>Rhodopseudomonas</taxon>
    </lineage>
</organism>
<evidence type="ECO:0000313" key="5">
    <source>
        <dbReference type="EMBL" id="PZA10122.1"/>
    </source>
</evidence>
<keyword evidence="3" id="KW-0067">ATP-binding</keyword>
<feature type="domain" description="UspA" evidence="4">
    <location>
        <begin position="14"/>
        <end position="142"/>
    </location>
</feature>
<dbReference type="EMBL" id="QKQS01000026">
    <property type="protein sequence ID" value="PZA10122.1"/>
    <property type="molecule type" value="Genomic_DNA"/>
</dbReference>
<keyword evidence="2" id="KW-0547">Nucleotide-binding</keyword>
<dbReference type="GO" id="GO:0005524">
    <property type="term" value="F:ATP binding"/>
    <property type="evidence" value="ECO:0007669"/>
    <property type="project" value="UniProtKB-KW"/>
</dbReference>
<evidence type="ECO:0000259" key="4">
    <source>
        <dbReference type="Pfam" id="PF00582"/>
    </source>
</evidence>
<dbReference type="PRINTS" id="PR01438">
    <property type="entry name" value="UNVRSLSTRESS"/>
</dbReference>
<dbReference type="OrthoDB" id="5564966at2"/>
<gene>
    <name evidence="5" type="ORF">DNX69_22245</name>
</gene>
<dbReference type="InterPro" id="IPR006015">
    <property type="entry name" value="Universal_stress_UspA"/>
</dbReference>
<reference evidence="5 6" key="1">
    <citation type="submission" date="2018-06" db="EMBL/GenBank/DDBJ databases">
        <title>Draft Whole-Genome Sequence of the purple photosynthetic bacterium Rhodospeudomonas palustris XCP.</title>
        <authorList>
            <person name="Rayyan A."/>
            <person name="Meyer T.E."/>
            <person name="Kyndt J.A."/>
        </authorList>
    </citation>
    <scope>NUCLEOTIDE SEQUENCE [LARGE SCALE GENOMIC DNA]</scope>
    <source>
        <strain evidence="5 6">XCP</strain>
    </source>
</reference>
<dbReference type="SUPFAM" id="SSF52402">
    <property type="entry name" value="Adenine nucleotide alpha hydrolases-like"/>
    <property type="match status" value="2"/>
</dbReference>